<reference evidence="2" key="1">
    <citation type="submission" date="2021-01" db="EMBL/GenBank/DDBJ databases">
        <authorList>
            <person name="Corre E."/>
            <person name="Pelletier E."/>
            <person name="Niang G."/>
            <person name="Scheremetjew M."/>
            <person name="Finn R."/>
            <person name="Kale V."/>
            <person name="Holt S."/>
            <person name="Cochrane G."/>
            <person name="Meng A."/>
            <person name="Brown T."/>
            <person name="Cohen L."/>
        </authorList>
    </citation>
    <scope>NUCLEOTIDE SEQUENCE</scope>
    <source>
        <strain evidence="2">RCC2335</strain>
    </source>
</reference>
<sequence>MRRSYTRSSEKEILVQLRNSLNPYEKIETRIMVVQAFTAVVAVVCLLGIAIVGYTKIKDIRVSVQTVAVETTEMANLTSAMGDEMDLMVKTMEPVLLLPNITLEMEQMETGVNQLNDIICESPLFAPTCPPKRRGLYAPGVSEGSQIITDQSRAIRLNESYFEYEQKLPSRREALKDRIADLRAGGDGQ</sequence>
<protein>
    <submittedName>
        <fullName evidence="2">Uncharacterized protein</fullName>
    </submittedName>
</protein>
<evidence type="ECO:0000313" key="2">
    <source>
        <dbReference type="EMBL" id="CAD9722733.1"/>
    </source>
</evidence>
<keyword evidence="1" id="KW-0472">Membrane</keyword>
<keyword evidence="1" id="KW-0812">Transmembrane</keyword>
<gene>
    <name evidence="2" type="ORF">CROS1312_LOCUS1957</name>
</gene>
<proteinExistence type="predicted"/>
<dbReference type="AlphaFoldDB" id="A0A7S2X3P9"/>
<keyword evidence="1" id="KW-1133">Transmembrane helix</keyword>
<name>A0A7S2X3P9_9CHLO</name>
<evidence type="ECO:0000256" key="1">
    <source>
        <dbReference type="SAM" id="Phobius"/>
    </source>
</evidence>
<accession>A0A7S2X3P9</accession>
<dbReference type="EMBL" id="HBHM01002494">
    <property type="protein sequence ID" value="CAD9722733.1"/>
    <property type="molecule type" value="Transcribed_RNA"/>
</dbReference>
<feature type="transmembrane region" description="Helical" evidence="1">
    <location>
        <begin position="31"/>
        <end position="54"/>
    </location>
</feature>
<organism evidence="2">
    <name type="scientific">Chloropicon roscoffensis</name>
    <dbReference type="NCBI Taxonomy" id="1461544"/>
    <lineage>
        <taxon>Eukaryota</taxon>
        <taxon>Viridiplantae</taxon>
        <taxon>Chlorophyta</taxon>
        <taxon>Chloropicophyceae</taxon>
        <taxon>Chloropicales</taxon>
        <taxon>Chloropicaceae</taxon>
        <taxon>Chloropicon</taxon>
    </lineage>
</organism>